<evidence type="ECO:0000256" key="3">
    <source>
        <dbReference type="ARBA" id="ARBA00022801"/>
    </source>
</evidence>
<dbReference type="EMBL" id="CP029192">
    <property type="protein sequence ID" value="QES32345.1"/>
    <property type="molecule type" value="Genomic_DNA"/>
</dbReference>
<evidence type="ECO:0000259" key="7">
    <source>
        <dbReference type="SMART" id="SM00644"/>
    </source>
</evidence>
<dbReference type="AlphaFoldDB" id="A0A5P2BPD9"/>
<dbReference type="InterPro" id="IPR002502">
    <property type="entry name" value="Amidase_domain"/>
</dbReference>
<dbReference type="RefSeq" id="WP_150213897.1">
    <property type="nucleotide sequence ID" value="NZ_CP029192.1"/>
</dbReference>
<dbReference type="GO" id="GO:0071555">
    <property type="term" value="P:cell wall organization"/>
    <property type="evidence" value="ECO:0007669"/>
    <property type="project" value="UniProtKB-KW"/>
</dbReference>
<dbReference type="SMART" id="SM00644">
    <property type="entry name" value="Ami_2"/>
    <property type="match status" value="1"/>
</dbReference>
<feature type="chain" id="PRO_5039121541" description="N-acetylmuramoyl-L-alanine amidase" evidence="6">
    <location>
        <begin position="36"/>
        <end position="663"/>
    </location>
</feature>
<keyword evidence="3" id="KW-0378">Hydrolase</keyword>
<organism evidence="8 9">
    <name type="scientific">Streptomyces venezuelae</name>
    <dbReference type="NCBI Taxonomy" id="54571"/>
    <lineage>
        <taxon>Bacteria</taxon>
        <taxon>Bacillati</taxon>
        <taxon>Actinomycetota</taxon>
        <taxon>Actinomycetes</taxon>
        <taxon>Kitasatosporales</taxon>
        <taxon>Streptomycetaceae</taxon>
        <taxon>Streptomyces</taxon>
    </lineage>
</organism>
<dbReference type="InterPro" id="IPR006311">
    <property type="entry name" value="TAT_signal"/>
</dbReference>
<evidence type="ECO:0000256" key="2">
    <source>
        <dbReference type="ARBA" id="ARBA00011901"/>
    </source>
</evidence>
<keyword evidence="4" id="KW-0961">Cell wall biogenesis/degradation</keyword>
<dbReference type="Pfam" id="PF01510">
    <property type="entry name" value="Amidase_2"/>
    <property type="match status" value="1"/>
</dbReference>
<dbReference type="CDD" id="cd06583">
    <property type="entry name" value="PGRP"/>
    <property type="match status" value="1"/>
</dbReference>
<dbReference type="Gene3D" id="3.40.80.10">
    <property type="entry name" value="Peptidoglycan recognition protein-like"/>
    <property type="match status" value="1"/>
</dbReference>
<dbReference type="FunFam" id="3.40.80.10:FF:000006">
    <property type="entry name" value="N-acetylmuramoyl-L-alanine amidase"/>
    <property type="match status" value="1"/>
</dbReference>
<dbReference type="EC" id="3.5.1.28" evidence="2"/>
<protein>
    <recommendedName>
        <fullName evidence="2">N-acetylmuramoyl-L-alanine amidase</fullName>
        <ecNumber evidence="2">3.5.1.28</ecNumber>
    </recommendedName>
</protein>
<dbReference type="GO" id="GO:0008745">
    <property type="term" value="F:N-acetylmuramoyl-L-alanine amidase activity"/>
    <property type="evidence" value="ECO:0007669"/>
    <property type="project" value="UniProtKB-EC"/>
</dbReference>
<feature type="signal peptide" evidence="6">
    <location>
        <begin position="1"/>
        <end position="35"/>
    </location>
</feature>
<dbReference type="GO" id="GO:0009254">
    <property type="term" value="P:peptidoglycan turnover"/>
    <property type="evidence" value="ECO:0007669"/>
    <property type="project" value="TreeGrafter"/>
</dbReference>
<dbReference type="Gene3D" id="1.10.530.10">
    <property type="match status" value="1"/>
</dbReference>
<feature type="region of interest" description="Disordered" evidence="5">
    <location>
        <begin position="103"/>
        <end position="140"/>
    </location>
</feature>
<dbReference type="GO" id="GO:0009253">
    <property type="term" value="P:peptidoglycan catabolic process"/>
    <property type="evidence" value="ECO:0007669"/>
    <property type="project" value="InterPro"/>
</dbReference>
<proteinExistence type="predicted"/>
<dbReference type="InterPro" id="IPR036505">
    <property type="entry name" value="Amidase/PGRP_sf"/>
</dbReference>
<gene>
    <name evidence="8" type="ORF">DEJ48_02025</name>
</gene>
<comment type="catalytic activity">
    <reaction evidence="1">
        <text>Hydrolyzes the link between N-acetylmuramoyl residues and L-amino acid residues in certain cell-wall glycopeptides.</text>
        <dbReference type="EC" id="3.5.1.28"/>
    </reaction>
</comment>
<name>A0A5P2BPD9_STRVZ</name>
<evidence type="ECO:0000256" key="5">
    <source>
        <dbReference type="SAM" id="MobiDB-lite"/>
    </source>
</evidence>
<dbReference type="PANTHER" id="PTHR30417:SF1">
    <property type="entry name" value="N-ACETYLMURAMOYL-L-ALANINE AMIDASE AMID"/>
    <property type="match status" value="1"/>
</dbReference>
<keyword evidence="6" id="KW-0732">Signal</keyword>
<evidence type="ECO:0000256" key="4">
    <source>
        <dbReference type="ARBA" id="ARBA00023316"/>
    </source>
</evidence>
<feature type="domain" description="N-acetylmuramoyl-L-alanine amidase" evidence="7">
    <location>
        <begin position="290"/>
        <end position="427"/>
    </location>
</feature>
<dbReference type="PANTHER" id="PTHR30417">
    <property type="entry name" value="N-ACETYLMURAMOYL-L-ALANINE AMIDASE AMID"/>
    <property type="match status" value="1"/>
</dbReference>
<dbReference type="PROSITE" id="PS51318">
    <property type="entry name" value="TAT"/>
    <property type="match status" value="1"/>
</dbReference>
<feature type="compositionally biased region" description="Basic and acidic residues" evidence="5">
    <location>
        <begin position="108"/>
        <end position="120"/>
    </location>
</feature>
<dbReference type="SUPFAM" id="SSF55846">
    <property type="entry name" value="N-acetylmuramoyl-L-alanine amidase-like"/>
    <property type="match status" value="1"/>
</dbReference>
<dbReference type="Proteomes" id="UP000322927">
    <property type="component" value="Chromosome"/>
</dbReference>
<evidence type="ECO:0000313" key="9">
    <source>
        <dbReference type="Proteomes" id="UP000322927"/>
    </source>
</evidence>
<evidence type="ECO:0000313" key="8">
    <source>
        <dbReference type="EMBL" id="QES32345.1"/>
    </source>
</evidence>
<dbReference type="OrthoDB" id="66275at2"/>
<accession>A0A5P2BPD9</accession>
<reference evidence="8 9" key="1">
    <citation type="submission" date="2018-05" db="EMBL/GenBank/DDBJ databases">
        <title>Streptomyces venezuelae.</title>
        <authorList>
            <person name="Kim W."/>
            <person name="Lee N."/>
            <person name="Cho B.-K."/>
        </authorList>
    </citation>
    <scope>NUCLEOTIDE SEQUENCE [LARGE SCALE GENOMIC DNA]</scope>
    <source>
        <strain evidence="8 9">ATCC 14584</strain>
    </source>
</reference>
<dbReference type="InterPro" id="IPR051206">
    <property type="entry name" value="NAMLAA_amidase_2"/>
</dbReference>
<evidence type="ECO:0000256" key="1">
    <source>
        <dbReference type="ARBA" id="ARBA00001561"/>
    </source>
</evidence>
<evidence type="ECO:0000256" key="6">
    <source>
        <dbReference type="SAM" id="SignalP"/>
    </source>
</evidence>
<sequence length="663" mass="71567">MRGSDTARTPSARRRTVRTAGALASAGLLVPLLGAAPSSSAPQQAAPDRLQGAFAAAADAYHVPQSVLLGVSYLQSRWDAHGGAASVTGGYGPMHLTDARTALASAPHHSEGTEDPRGDTSRPAPPPKAEVPEESELPARLKTLPRAAELSGRSADELRTDPAANVEGGAALLAAAQRKLGKPLSGDPADWYGAVARFSGADDEATAATYANDVFAVIRDGEQRTTDAGQRVTLAPEPGLAPDEAQLKRMGLRRAAAAETECPKTVSCEWIPAPYEEFKDPNGNPDYGNHDLSDRPKSQSIDTIVIHDTEGRWEGVLNMVQDPTYVSWQYTLRSTDGHIAQHVKAKDVAWHAGNWYVNAKSIGLEHEGFLTAPDTWYTEAMYRTSARLVKYLAKKYDIPLDRQHILGHDNVQGTVTSSIPGMHTDPGPYWDWQHYFTLLGKPFHRTAGRDGGVVTVAPTYSKNRPEYTGCVKPGEKCVPHGSAAVRVHTEPRDDAPLIKDIGKRPGGQDSTIDVNDTGARLSTGQQYAVAERKGDWTAVWYLGQKAWFKNPKKQPTAVDAKGLVVTPKAGAGDVPVYGRAYPEKEAYPAGVPVQTVPPLPYKILAGQKYVVGDKVPGEYFYSPTFDTAPHKVVRGKDMYYVIQYGHRVGYVRAADVQAARSGK</sequence>